<dbReference type="SMR" id="A0A067CVP9"/>
<dbReference type="Pfam" id="PF02353">
    <property type="entry name" value="CMAS"/>
    <property type="match status" value="1"/>
</dbReference>
<dbReference type="SUPFAM" id="SSF53335">
    <property type="entry name" value="S-adenosyl-L-methionine-dependent methyltransferases"/>
    <property type="match status" value="1"/>
</dbReference>
<dbReference type="GO" id="GO:0008168">
    <property type="term" value="F:methyltransferase activity"/>
    <property type="evidence" value="ECO:0007669"/>
    <property type="project" value="UniProtKB-KW"/>
</dbReference>
<dbReference type="CDD" id="cd02440">
    <property type="entry name" value="AdoMet_MTases"/>
    <property type="match status" value="1"/>
</dbReference>
<evidence type="ECO:0000313" key="8">
    <source>
        <dbReference type="Proteomes" id="UP000030745"/>
    </source>
</evidence>
<evidence type="ECO:0000256" key="5">
    <source>
        <dbReference type="ARBA" id="ARBA00023098"/>
    </source>
</evidence>
<reference evidence="7 8" key="1">
    <citation type="journal article" date="2013" name="PLoS Genet.">
        <title>Distinctive expansion of potential virulence genes in the genome of the oomycete fish pathogen Saprolegnia parasitica.</title>
        <authorList>
            <person name="Jiang R.H."/>
            <person name="de Bruijn I."/>
            <person name="Haas B.J."/>
            <person name="Belmonte R."/>
            <person name="Lobach L."/>
            <person name="Christie J."/>
            <person name="van den Ackerveken G."/>
            <person name="Bottin A."/>
            <person name="Bulone V."/>
            <person name="Diaz-Moreno S.M."/>
            <person name="Dumas B."/>
            <person name="Fan L."/>
            <person name="Gaulin E."/>
            <person name="Govers F."/>
            <person name="Grenville-Briggs L.J."/>
            <person name="Horner N.R."/>
            <person name="Levin J.Z."/>
            <person name="Mammella M."/>
            <person name="Meijer H.J."/>
            <person name="Morris P."/>
            <person name="Nusbaum C."/>
            <person name="Oome S."/>
            <person name="Phillips A.J."/>
            <person name="van Rooyen D."/>
            <person name="Rzeszutek E."/>
            <person name="Saraiva M."/>
            <person name="Secombes C.J."/>
            <person name="Seidl M.F."/>
            <person name="Snel B."/>
            <person name="Stassen J.H."/>
            <person name="Sykes S."/>
            <person name="Tripathy S."/>
            <person name="van den Berg H."/>
            <person name="Vega-Arreguin J.C."/>
            <person name="Wawra S."/>
            <person name="Young S.K."/>
            <person name="Zeng Q."/>
            <person name="Dieguez-Uribeondo J."/>
            <person name="Russ C."/>
            <person name="Tyler B.M."/>
            <person name="van West P."/>
        </authorList>
    </citation>
    <scope>NUCLEOTIDE SEQUENCE [LARGE SCALE GENOMIC DNA]</scope>
    <source>
        <strain evidence="7 8">CBS 223.65</strain>
    </source>
</reference>
<evidence type="ECO:0000256" key="6">
    <source>
        <dbReference type="SAM" id="Phobius"/>
    </source>
</evidence>
<evidence type="ECO:0008006" key="9">
    <source>
        <dbReference type="Google" id="ProtNLM"/>
    </source>
</evidence>
<dbReference type="NCBIfam" id="NF008686">
    <property type="entry name" value="PRK11705.1"/>
    <property type="match status" value="1"/>
</dbReference>
<accession>A0A067CVP9</accession>
<keyword evidence="5" id="KW-0443">Lipid metabolism</keyword>
<protein>
    <recommendedName>
        <fullName evidence="9">Cyclopropane-fatty-acyl-phospholipid synthase</fullName>
    </recommendedName>
</protein>
<sequence length="420" mass="47969">MLMVVTFPFAMNSANQKTALVAAGVVTGVAVSSFLFRKAMYPVMVRRAETFILDMLKEADILVGRDIAVHNPEIFLEWSRQGMLAIGESYMAKQWESLIPLDQLLTKLLLLPSDSKRKLFKSWDAKFVALGGRIFNYQSPSRAGIVGAHHYDIGNDFYKLWLDPWMQYSCAYFKDLPDTDLDQAQENKLHLIAKKLKMEPGMTVLEIGCGWGGLGIFFAKHYGVHVTGITISNEQLKGARIQAEKEGVSHLTQYTYCDYRKMTGQFDRVVSIAMLEAVGYMNMDEYYTVINRCLKKGGLALVHSITANRSTKTAHQLWILKYIFPNGFIPSVKQMCEFAEKKLVVEDVHNIGPDYDKTLMVWNTRFQEHVKAGNIDKSDVFVRMWEFYLQYCAAGFRARTIQLHQVVYSKHRAGRYDAVR</sequence>
<dbReference type="GO" id="GO:0032259">
    <property type="term" value="P:methylation"/>
    <property type="evidence" value="ECO:0007669"/>
    <property type="project" value="UniProtKB-KW"/>
</dbReference>
<dbReference type="VEuPathDB" id="FungiDB:SPRG_00820"/>
<keyword evidence="2" id="KW-0489">Methyltransferase</keyword>
<dbReference type="RefSeq" id="XP_012194426.1">
    <property type="nucleotide sequence ID" value="XM_012339036.1"/>
</dbReference>
<keyword evidence="6" id="KW-1133">Transmembrane helix</keyword>
<dbReference type="GeneID" id="24123447"/>
<dbReference type="Proteomes" id="UP000030745">
    <property type="component" value="Unassembled WGS sequence"/>
</dbReference>
<dbReference type="InterPro" id="IPR050723">
    <property type="entry name" value="CFA/CMAS"/>
</dbReference>
<keyword evidence="6" id="KW-0812">Transmembrane</keyword>
<keyword evidence="8" id="KW-1185">Reference proteome</keyword>
<proteinExistence type="inferred from homology"/>
<dbReference type="AlphaFoldDB" id="A0A067CVP9"/>
<evidence type="ECO:0000256" key="1">
    <source>
        <dbReference type="ARBA" id="ARBA00010815"/>
    </source>
</evidence>
<dbReference type="PANTHER" id="PTHR43667">
    <property type="entry name" value="CYCLOPROPANE-FATTY-ACYL-PHOSPHOLIPID SYNTHASE"/>
    <property type="match status" value="1"/>
</dbReference>
<evidence type="ECO:0000256" key="4">
    <source>
        <dbReference type="ARBA" id="ARBA00022691"/>
    </source>
</evidence>
<name>A0A067CVP9_SAPPC</name>
<evidence type="ECO:0000256" key="3">
    <source>
        <dbReference type="ARBA" id="ARBA00022679"/>
    </source>
</evidence>
<keyword evidence="6" id="KW-0472">Membrane</keyword>
<dbReference type="KEGG" id="spar:SPRG_00820"/>
<comment type="similarity">
    <text evidence="1">Belongs to the CFA/CMAS family.</text>
</comment>
<dbReference type="GO" id="GO:0008610">
    <property type="term" value="P:lipid biosynthetic process"/>
    <property type="evidence" value="ECO:0007669"/>
    <property type="project" value="InterPro"/>
</dbReference>
<dbReference type="PIRSF" id="PIRSF003085">
    <property type="entry name" value="CMAS"/>
    <property type="match status" value="1"/>
</dbReference>
<dbReference type="InterPro" id="IPR003333">
    <property type="entry name" value="CMAS"/>
</dbReference>
<dbReference type="STRING" id="695850.A0A067CVP9"/>
<feature type="transmembrane region" description="Helical" evidence="6">
    <location>
        <begin position="20"/>
        <end position="37"/>
    </location>
</feature>
<gene>
    <name evidence="7" type="ORF">SPRG_00820</name>
</gene>
<keyword evidence="4" id="KW-0949">S-adenosyl-L-methionine</keyword>
<evidence type="ECO:0000313" key="7">
    <source>
        <dbReference type="EMBL" id="KDO34759.1"/>
    </source>
</evidence>
<dbReference type="OrthoDB" id="412182at2759"/>
<dbReference type="Gene3D" id="3.40.50.150">
    <property type="entry name" value="Vaccinia Virus protein VP39"/>
    <property type="match status" value="1"/>
</dbReference>
<dbReference type="InterPro" id="IPR029063">
    <property type="entry name" value="SAM-dependent_MTases_sf"/>
</dbReference>
<evidence type="ECO:0000256" key="2">
    <source>
        <dbReference type="ARBA" id="ARBA00022603"/>
    </source>
</evidence>
<dbReference type="EMBL" id="KK583190">
    <property type="protein sequence ID" value="KDO34759.1"/>
    <property type="molecule type" value="Genomic_DNA"/>
</dbReference>
<organism evidence="7 8">
    <name type="scientific">Saprolegnia parasitica (strain CBS 223.65)</name>
    <dbReference type="NCBI Taxonomy" id="695850"/>
    <lineage>
        <taxon>Eukaryota</taxon>
        <taxon>Sar</taxon>
        <taxon>Stramenopiles</taxon>
        <taxon>Oomycota</taxon>
        <taxon>Saprolegniomycetes</taxon>
        <taxon>Saprolegniales</taxon>
        <taxon>Saprolegniaceae</taxon>
        <taxon>Saprolegnia</taxon>
    </lineage>
</organism>
<keyword evidence="3" id="KW-0808">Transferase</keyword>
<dbReference type="PANTHER" id="PTHR43667:SF1">
    <property type="entry name" value="CYCLOPROPANE-FATTY-ACYL-PHOSPHOLIPID SYNTHASE"/>
    <property type="match status" value="1"/>
</dbReference>
<dbReference type="OMA" id="LWEFYLC"/>